<feature type="signal peptide" evidence="4">
    <location>
        <begin position="1"/>
        <end position="19"/>
    </location>
</feature>
<dbReference type="SMART" id="SM00710">
    <property type="entry name" value="PbH1"/>
    <property type="match status" value="6"/>
</dbReference>
<dbReference type="Proteomes" id="UP000677228">
    <property type="component" value="Unassembled WGS sequence"/>
</dbReference>
<evidence type="ECO:0000259" key="5">
    <source>
        <dbReference type="Pfam" id="PF13229"/>
    </source>
</evidence>
<evidence type="ECO:0000256" key="4">
    <source>
        <dbReference type="SAM" id="SignalP"/>
    </source>
</evidence>
<dbReference type="InterPro" id="IPR052052">
    <property type="entry name" value="Polysaccharide_Lyase_9"/>
</dbReference>
<feature type="chain" id="PRO_5035647141" description="Right handed beta helix domain-containing protein" evidence="4">
    <location>
        <begin position="20"/>
        <end position="432"/>
    </location>
</feature>
<organism evidence="7 8">
    <name type="scientific">Didymodactylos carnosus</name>
    <dbReference type="NCBI Taxonomy" id="1234261"/>
    <lineage>
        <taxon>Eukaryota</taxon>
        <taxon>Metazoa</taxon>
        <taxon>Spiralia</taxon>
        <taxon>Gnathifera</taxon>
        <taxon>Rotifera</taxon>
        <taxon>Eurotatoria</taxon>
        <taxon>Bdelloidea</taxon>
        <taxon>Philodinida</taxon>
        <taxon>Philodinidae</taxon>
        <taxon>Didymodactylos</taxon>
    </lineage>
</organism>
<protein>
    <recommendedName>
        <fullName evidence="5">Right handed beta helix domain-containing protein</fullName>
    </recommendedName>
</protein>
<dbReference type="InterPro" id="IPR039448">
    <property type="entry name" value="Beta_helix"/>
</dbReference>
<reference evidence="7" key="1">
    <citation type="submission" date="2021-02" db="EMBL/GenBank/DDBJ databases">
        <authorList>
            <person name="Nowell W R."/>
        </authorList>
    </citation>
    <scope>NUCLEOTIDE SEQUENCE</scope>
</reference>
<evidence type="ECO:0000313" key="8">
    <source>
        <dbReference type="Proteomes" id="UP000682733"/>
    </source>
</evidence>
<accession>A0A8S2R7U7</accession>
<dbReference type="Gene3D" id="2.160.20.10">
    <property type="entry name" value="Single-stranded right-handed beta-helix, Pectin lyase-like"/>
    <property type="match status" value="1"/>
</dbReference>
<dbReference type="PANTHER" id="PTHR40088:SF2">
    <property type="entry name" value="SECRETED SUGAR HYDROLASE"/>
    <property type="match status" value="1"/>
</dbReference>
<dbReference type="GO" id="GO:0005576">
    <property type="term" value="C:extracellular region"/>
    <property type="evidence" value="ECO:0007669"/>
    <property type="project" value="UniProtKB-SubCell"/>
</dbReference>
<dbReference type="EMBL" id="CAJOBA010043173">
    <property type="protein sequence ID" value="CAF4145290.1"/>
    <property type="molecule type" value="Genomic_DNA"/>
</dbReference>
<evidence type="ECO:0000256" key="2">
    <source>
        <dbReference type="ARBA" id="ARBA00022525"/>
    </source>
</evidence>
<gene>
    <name evidence="6" type="ORF">OVA965_LOCUS30020</name>
    <name evidence="7" type="ORF">TMI583_LOCUS30815</name>
</gene>
<dbReference type="InterPro" id="IPR011050">
    <property type="entry name" value="Pectin_lyase_fold/virulence"/>
</dbReference>
<evidence type="ECO:0000313" key="7">
    <source>
        <dbReference type="EMBL" id="CAF4145290.1"/>
    </source>
</evidence>
<proteinExistence type="predicted"/>
<keyword evidence="2" id="KW-0964">Secreted</keyword>
<feature type="domain" description="Right handed beta helix" evidence="5">
    <location>
        <begin position="246"/>
        <end position="390"/>
    </location>
</feature>
<dbReference type="InterPro" id="IPR012334">
    <property type="entry name" value="Pectin_lyas_fold"/>
</dbReference>
<evidence type="ECO:0000256" key="3">
    <source>
        <dbReference type="ARBA" id="ARBA00022729"/>
    </source>
</evidence>
<name>A0A8S2R7U7_9BILA</name>
<comment type="caution">
    <text evidence="7">The sequence shown here is derived from an EMBL/GenBank/DDBJ whole genome shotgun (WGS) entry which is preliminary data.</text>
</comment>
<dbReference type="SUPFAM" id="SSF51126">
    <property type="entry name" value="Pectin lyase-like"/>
    <property type="match status" value="1"/>
</dbReference>
<evidence type="ECO:0000256" key="1">
    <source>
        <dbReference type="ARBA" id="ARBA00004613"/>
    </source>
</evidence>
<dbReference type="Pfam" id="PF13229">
    <property type="entry name" value="Beta_helix"/>
    <property type="match status" value="1"/>
</dbReference>
<comment type="subcellular location">
    <subcellularLocation>
        <location evidence="1">Secreted</location>
    </subcellularLocation>
</comment>
<evidence type="ECO:0000313" key="6">
    <source>
        <dbReference type="EMBL" id="CAF1333961.1"/>
    </source>
</evidence>
<sequence>MRTIPYLLVCLILLLCVAASTCANVYYVSKSGHNNNSGLSLTQSWLTVQKAANTALPGSTVYVRAGTYMETVTINVQGNSKDGYITFQNYQQEKVILSGQNAKSTSVGDILNLIYIEDKSYLKIIGFELTSLRAVECSGIRIVGSGSFIELRQNVIHNIKGGGNEGGAMAITVYNKNQQQSRSELIISNNTIYDCEPAWSEALTLNGNIEHFQVTYNLVHDVNNIAIDFIGGESGMGSKVTRSGLCSNNTVYNVNSSYDQSAAGIYVDGAKNITIKFNRVYNSNLGIEIGAENKGIVASEILVTNNYLYNNYKLGLAFGGYDSTRGRVQNCTFQNNVLENNDRQQTGNGEIVVSYASRNKVLQNTIKPNSQNIVMFTLPKGNEDNSFDYNLYHPNGKDSTGDDLIFNWNNKEYDGLTQFQQETGQEKHAKVY</sequence>
<dbReference type="Proteomes" id="UP000682733">
    <property type="component" value="Unassembled WGS sequence"/>
</dbReference>
<dbReference type="EMBL" id="CAJNOK010021550">
    <property type="protein sequence ID" value="CAF1333961.1"/>
    <property type="molecule type" value="Genomic_DNA"/>
</dbReference>
<dbReference type="InterPro" id="IPR006626">
    <property type="entry name" value="PbH1"/>
</dbReference>
<dbReference type="AlphaFoldDB" id="A0A8S2R7U7"/>
<dbReference type="GO" id="GO:0016837">
    <property type="term" value="F:carbon-oxygen lyase activity, acting on polysaccharides"/>
    <property type="evidence" value="ECO:0007669"/>
    <property type="project" value="TreeGrafter"/>
</dbReference>
<dbReference type="PANTHER" id="PTHR40088">
    <property type="entry name" value="PECTATE LYASE (EUROFUNG)"/>
    <property type="match status" value="1"/>
</dbReference>
<keyword evidence="3 4" id="KW-0732">Signal</keyword>